<feature type="region of interest" description="Disordered" evidence="1">
    <location>
        <begin position="14"/>
        <end position="39"/>
    </location>
</feature>
<dbReference type="EMBL" id="MDEH01000006">
    <property type="protein sequence ID" value="PPU72284.1"/>
    <property type="molecule type" value="Genomic_DNA"/>
</dbReference>
<comment type="caution">
    <text evidence="2">The sequence shown here is derived from an EMBL/GenBank/DDBJ whole genome shotgun (WGS) entry which is preliminary data.</text>
</comment>
<evidence type="ECO:0000313" key="3">
    <source>
        <dbReference type="Proteomes" id="UP000239865"/>
    </source>
</evidence>
<gene>
    <name evidence="2" type="ORF">XmelCFBP4644_12465</name>
</gene>
<dbReference type="Proteomes" id="UP000239865">
    <property type="component" value="Unassembled WGS sequence"/>
</dbReference>
<organism evidence="2 3">
    <name type="scientific">Xanthomonas melonis</name>
    <dbReference type="NCBI Taxonomy" id="56456"/>
    <lineage>
        <taxon>Bacteria</taxon>
        <taxon>Pseudomonadati</taxon>
        <taxon>Pseudomonadota</taxon>
        <taxon>Gammaproteobacteria</taxon>
        <taxon>Lysobacterales</taxon>
        <taxon>Lysobacteraceae</taxon>
        <taxon>Xanthomonas</taxon>
    </lineage>
</organism>
<reference evidence="2 3" key="1">
    <citation type="submission" date="2016-08" db="EMBL/GenBank/DDBJ databases">
        <authorList>
            <person name="Seilhamer J.J."/>
        </authorList>
    </citation>
    <scope>NUCLEOTIDE SEQUENCE [LARGE SCALE GENOMIC DNA]</scope>
    <source>
        <strain evidence="2 3">CFBP4644</strain>
    </source>
</reference>
<protein>
    <submittedName>
        <fullName evidence="2">Uncharacterized protein</fullName>
    </submittedName>
</protein>
<name>A0A2S7DEV2_9XANT</name>
<evidence type="ECO:0000313" key="2">
    <source>
        <dbReference type="EMBL" id="PPU72284.1"/>
    </source>
</evidence>
<dbReference type="RefSeq" id="WP_104587542.1">
    <property type="nucleotide sequence ID" value="NZ_JAJGQH010000008.1"/>
</dbReference>
<accession>A0A2S7DEV2</accession>
<proteinExistence type="predicted"/>
<sequence>MRDLTQKELDVLRHSLGTGEDGRNPSYRNHFVTGEGSTDHPTCMQLVDLGLMQHRSGNALSGGDDIFIVTAAGLAAEAARVEPAPKLSPGQRRYQAFLDEDSNMTFGQWLKSRGPAHA</sequence>
<dbReference type="OrthoDB" id="8451126at2"/>
<dbReference type="AlphaFoldDB" id="A0A2S7DEV2"/>
<evidence type="ECO:0000256" key="1">
    <source>
        <dbReference type="SAM" id="MobiDB-lite"/>
    </source>
</evidence>